<reference evidence="2 3" key="1">
    <citation type="submission" date="2016-02" db="EMBL/GenBank/DDBJ databases">
        <title>Complete genome sequencing and analysis of ATSB10, Dyella thiooxydans isolated from rhizosphere soil of sunflower (Helianthus annuus L.).</title>
        <authorList>
            <person name="Lee Y."/>
            <person name="Hwangbo K."/>
            <person name="Chung H."/>
            <person name="Yoo J."/>
            <person name="Kim K.Y."/>
            <person name="Sa T.M."/>
            <person name="Um Y."/>
            <person name="Madhaiyan M."/>
        </authorList>
    </citation>
    <scope>NUCLEOTIDE SEQUENCE [LARGE SCALE GENOMIC DNA]</scope>
    <source>
        <strain evidence="2 3">ATSB10</strain>
    </source>
</reference>
<dbReference type="KEGG" id="dtx:ATSB10_01810"/>
<proteinExistence type="predicted"/>
<dbReference type="InterPro" id="IPR029063">
    <property type="entry name" value="SAM-dependent_MTases_sf"/>
</dbReference>
<evidence type="ECO:0000259" key="1">
    <source>
        <dbReference type="Pfam" id="PF08242"/>
    </source>
</evidence>
<accession>A0A161J8U8</accession>
<evidence type="ECO:0000313" key="2">
    <source>
        <dbReference type="EMBL" id="AND67635.1"/>
    </source>
</evidence>
<dbReference type="Proteomes" id="UP000077255">
    <property type="component" value="Chromosome"/>
</dbReference>
<name>A0A161J8U8_9GAMM</name>
<dbReference type="Gene3D" id="3.40.50.150">
    <property type="entry name" value="Vaccinia Virus protein VP39"/>
    <property type="match status" value="1"/>
</dbReference>
<organism evidence="2 3">
    <name type="scientific">Dyella thiooxydans</name>
    <dbReference type="NCBI Taxonomy" id="445710"/>
    <lineage>
        <taxon>Bacteria</taxon>
        <taxon>Pseudomonadati</taxon>
        <taxon>Pseudomonadota</taxon>
        <taxon>Gammaproteobacteria</taxon>
        <taxon>Lysobacterales</taxon>
        <taxon>Rhodanobacteraceae</taxon>
        <taxon>Dyella</taxon>
    </lineage>
</organism>
<dbReference type="EMBL" id="CP014841">
    <property type="protein sequence ID" value="AND67635.1"/>
    <property type="molecule type" value="Genomic_DNA"/>
</dbReference>
<keyword evidence="2" id="KW-0808">Transferase</keyword>
<keyword evidence="3" id="KW-1185">Reference proteome</keyword>
<keyword evidence="2" id="KW-0489">Methyltransferase</keyword>
<dbReference type="Pfam" id="PF08242">
    <property type="entry name" value="Methyltransf_12"/>
    <property type="match status" value="1"/>
</dbReference>
<dbReference type="CDD" id="cd02440">
    <property type="entry name" value="AdoMet_MTases"/>
    <property type="match status" value="1"/>
</dbReference>
<dbReference type="PATRIC" id="fig|445710.3.peg.179"/>
<dbReference type="GO" id="GO:0008168">
    <property type="term" value="F:methyltransferase activity"/>
    <property type="evidence" value="ECO:0007669"/>
    <property type="project" value="UniProtKB-KW"/>
</dbReference>
<dbReference type="SUPFAM" id="SSF53335">
    <property type="entry name" value="S-adenosyl-L-methionine-dependent methyltransferases"/>
    <property type="match status" value="1"/>
</dbReference>
<dbReference type="GO" id="GO:0032259">
    <property type="term" value="P:methylation"/>
    <property type="evidence" value="ECO:0007669"/>
    <property type="project" value="UniProtKB-KW"/>
</dbReference>
<sequence>MMPRAGYHDGSIHWMPAVPKTYDRAYFDKWYRHPEHSVAAPAELRRKVALAVSLAEFYLGRSIRNVLDIGCGEAPWRAHLRALRPGIAYRGLDASEYVVSRYGRSRDIGLATFGQLQYLRFDERYDLIVCSDVLHYLKAAEIRAGLEGLVDMLEGVAFIEVFTRQDDPAGDLHGFVARNASWYLRTFREAGLLPCGSQAYLGPRLERRIAALERAQLAF</sequence>
<protein>
    <submittedName>
        <fullName evidence="2">Methyltransferase</fullName>
    </submittedName>
</protein>
<dbReference type="STRING" id="445710.ATSB10_01810"/>
<dbReference type="AlphaFoldDB" id="A0A161J8U8"/>
<evidence type="ECO:0000313" key="3">
    <source>
        <dbReference type="Proteomes" id="UP000077255"/>
    </source>
</evidence>
<dbReference type="InterPro" id="IPR013217">
    <property type="entry name" value="Methyltransf_12"/>
</dbReference>
<gene>
    <name evidence="2" type="ORF">ATSB10_01810</name>
</gene>
<feature type="domain" description="Methyltransferase type 12" evidence="1">
    <location>
        <begin position="67"/>
        <end position="153"/>
    </location>
</feature>